<reference evidence="2" key="1">
    <citation type="submission" date="2020-01" db="EMBL/GenBank/DDBJ databases">
        <authorList>
            <consortium name="DOE Joint Genome Institute"/>
            <person name="Haridas S."/>
            <person name="Albert R."/>
            <person name="Binder M."/>
            <person name="Bloem J."/>
            <person name="Labutti K."/>
            <person name="Salamov A."/>
            <person name="Andreopoulos B."/>
            <person name="Baker S.E."/>
            <person name="Barry K."/>
            <person name="Bills G."/>
            <person name="Bluhm B.H."/>
            <person name="Cannon C."/>
            <person name="Castanera R."/>
            <person name="Culley D.E."/>
            <person name="Daum C."/>
            <person name="Ezra D."/>
            <person name="Gonzalez J.B."/>
            <person name="Henrissat B."/>
            <person name="Kuo A."/>
            <person name="Liang C."/>
            <person name="Lipzen A."/>
            <person name="Lutzoni F."/>
            <person name="Magnuson J."/>
            <person name="Mondo S."/>
            <person name="Nolan M."/>
            <person name="Ohm R."/>
            <person name="Pangilinan J."/>
            <person name="Park H.-J."/>
            <person name="Ramirez L."/>
            <person name="Alfaro M."/>
            <person name="Sun H."/>
            <person name="Tritt A."/>
            <person name="Yoshinaga Y."/>
            <person name="Zwiers L.-H."/>
            <person name="Turgeon B.G."/>
            <person name="Goodwin S.B."/>
            <person name="Spatafora J.W."/>
            <person name="Crous P.W."/>
            <person name="Grigoriev I.V."/>
        </authorList>
    </citation>
    <scope>NUCLEOTIDE SEQUENCE</scope>
    <source>
        <strain evidence="2">IPT5</strain>
    </source>
</reference>
<sequence>MGSHARFVVTAWRDSRELLQLRHDLYSPETSRRENAVSKVFAWRLRKPDGLPLLLDSTADISDVILQDERDELKHNALRLLYATAISRVETNSPRFITGLADTQIDLTRDRPSWFPPGKNLQLPLALLEVRHRIVHRHLPSLAELKRAAKQSLEWLWEWYWSQLDHAFSIPPSTDDGEIESLDSIKERLQNILKTYIKERKTAIKTRKTGLNAATNALSTYTLRFSEPNNTPPPPRIQDTLLDLLIHGKMILPTEKKLGSSMSGAFLIWTPFLLTFCTPPSPTTTSPSQPLIPTPTLLTHLLYTMNAPSPSHTTINPALDPVREGMHDWILHLLGSTDCAPLRVVHGEKKLVEDVLTTCFSEPSAWNVKLAESILKHAEWRGKEGWGVLLGAVREGGVDGEVGCERGKDGEGGEGASGVEAINEEKIKGPRKVLGLWKPRPIGWLPEGFEEDD</sequence>
<feature type="region of interest" description="Disordered" evidence="1">
    <location>
        <begin position="401"/>
        <end position="422"/>
    </location>
</feature>
<dbReference type="GO" id="GO:0030687">
    <property type="term" value="C:preribosome, large subunit precursor"/>
    <property type="evidence" value="ECO:0007669"/>
    <property type="project" value="TreeGrafter"/>
</dbReference>
<evidence type="ECO:0000256" key="1">
    <source>
        <dbReference type="SAM" id="MobiDB-lite"/>
    </source>
</evidence>
<proteinExistence type="predicted"/>
<dbReference type="GO" id="GO:0000460">
    <property type="term" value="P:maturation of 5.8S rRNA"/>
    <property type="evidence" value="ECO:0007669"/>
    <property type="project" value="TreeGrafter"/>
</dbReference>
<dbReference type="Proteomes" id="UP000799423">
    <property type="component" value="Unassembled WGS sequence"/>
</dbReference>
<dbReference type="GO" id="GO:0090730">
    <property type="term" value="C:Las1 complex"/>
    <property type="evidence" value="ECO:0007669"/>
    <property type="project" value="InterPro"/>
</dbReference>
<dbReference type="PANTHER" id="PTHR15002:SF0">
    <property type="entry name" value="RIBOSOMAL BIOGENESIS PROTEIN LAS1L"/>
    <property type="match status" value="1"/>
</dbReference>
<dbReference type="GO" id="GO:0004519">
    <property type="term" value="F:endonuclease activity"/>
    <property type="evidence" value="ECO:0007669"/>
    <property type="project" value="InterPro"/>
</dbReference>
<dbReference type="PANTHER" id="PTHR15002">
    <property type="entry name" value="RIBOSOMAL BIOGENESIS PROTEIN LAS1L"/>
    <property type="match status" value="1"/>
</dbReference>
<dbReference type="OrthoDB" id="10263222at2759"/>
<name>A0A6A7AYH6_9PLEO</name>
<protein>
    <submittedName>
        <fullName evidence="2">Las1-domain-containing protein</fullName>
    </submittedName>
</protein>
<dbReference type="EMBL" id="MU006320">
    <property type="protein sequence ID" value="KAF2848123.1"/>
    <property type="molecule type" value="Genomic_DNA"/>
</dbReference>
<organism evidence="2 3">
    <name type="scientific">Plenodomus tracheiphilus IPT5</name>
    <dbReference type="NCBI Taxonomy" id="1408161"/>
    <lineage>
        <taxon>Eukaryota</taxon>
        <taxon>Fungi</taxon>
        <taxon>Dikarya</taxon>
        <taxon>Ascomycota</taxon>
        <taxon>Pezizomycotina</taxon>
        <taxon>Dothideomycetes</taxon>
        <taxon>Pleosporomycetidae</taxon>
        <taxon>Pleosporales</taxon>
        <taxon>Pleosporineae</taxon>
        <taxon>Leptosphaeriaceae</taxon>
        <taxon>Plenodomus</taxon>
    </lineage>
</organism>
<dbReference type="Pfam" id="PF04031">
    <property type="entry name" value="Las1"/>
    <property type="match status" value="1"/>
</dbReference>
<gene>
    <name evidence="2" type="ORF">T440DRAFT_491454</name>
</gene>
<accession>A0A6A7AYH6</accession>
<evidence type="ECO:0000313" key="3">
    <source>
        <dbReference type="Proteomes" id="UP000799423"/>
    </source>
</evidence>
<evidence type="ECO:0000313" key="2">
    <source>
        <dbReference type="EMBL" id="KAF2848123.1"/>
    </source>
</evidence>
<dbReference type="InterPro" id="IPR007174">
    <property type="entry name" value="Las1"/>
</dbReference>
<dbReference type="AlphaFoldDB" id="A0A6A7AYH6"/>
<dbReference type="GO" id="GO:0000470">
    <property type="term" value="P:maturation of LSU-rRNA"/>
    <property type="evidence" value="ECO:0007669"/>
    <property type="project" value="TreeGrafter"/>
</dbReference>
<keyword evidence="3" id="KW-1185">Reference proteome</keyword>